<evidence type="ECO:0000313" key="2">
    <source>
        <dbReference type="Proteomes" id="UP000059542"/>
    </source>
</evidence>
<name>A0A0U4ANU7_9BACT</name>
<protein>
    <submittedName>
        <fullName evidence="1">Uncharacterized protein</fullName>
    </submittedName>
</protein>
<gene>
    <name evidence="1" type="ORF">AUC43_09005</name>
</gene>
<reference evidence="1 2" key="1">
    <citation type="submission" date="2015-12" db="EMBL/GenBank/DDBJ databases">
        <authorList>
            <person name="Shamseldin A."/>
            <person name="Moawad H."/>
            <person name="Abd El-Rahim W.M."/>
            <person name="Sadowsky M.J."/>
        </authorList>
    </citation>
    <scope>NUCLEOTIDE SEQUENCE [LARGE SCALE GENOMIC DNA]</scope>
    <source>
        <strain evidence="1 2">DG5B</strain>
    </source>
</reference>
<accession>A0A0U4ANU7</accession>
<dbReference type="AlphaFoldDB" id="A0A0U4ANU7"/>
<evidence type="ECO:0000313" key="1">
    <source>
        <dbReference type="EMBL" id="ALW85221.1"/>
    </source>
</evidence>
<keyword evidence="2" id="KW-1185">Reference proteome</keyword>
<dbReference type="KEGG" id="hyg:AUC43_09005"/>
<sequence>MLLLLPIGCGPTDPPLTQAPPAEAVAPAPAATPARAVRPVFDVPALARLNIDQLRTALGPVAGPDTEPTAAERKEGIVEWAKQFKHDTTTLRVSYDVNTRQVIDFFITSAHGRATNYGPWLQLAHISPQDPRWSIEPFAMPGRPGVYLGVRVAPK</sequence>
<proteinExistence type="predicted"/>
<organism evidence="1 2">
    <name type="scientific">Hymenobacter sedentarius</name>
    <dbReference type="NCBI Taxonomy" id="1411621"/>
    <lineage>
        <taxon>Bacteria</taxon>
        <taxon>Pseudomonadati</taxon>
        <taxon>Bacteroidota</taxon>
        <taxon>Cytophagia</taxon>
        <taxon>Cytophagales</taxon>
        <taxon>Hymenobacteraceae</taxon>
        <taxon>Hymenobacter</taxon>
    </lineage>
</organism>
<dbReference type="EMBL" id="CP013909">
    <property type="protein sequence ID" value="ALW85221.1"/>
    <property type="molecule type" value="Genomic_DNA"/>
</dbReference>
<dbReference type="Proteomes" id="UP000059542">
    <property type="component" value="Chromosome"/>
</dbReference>